<dbReference type="InterPro" id="IPR029044">
    <property type="entry name" value="Nucleotide-diphossugar_trans"/>
</dbReference>
<feature type="repeat" description="TPR" evidence="2">
    <location>
        <begin position="456"/>
        <end position="489"/>
    </location>
</feature>
<feature type="repeat" description="TPR" evidence="2">
    <location>
        <begin position="272"/>
        <end position="305"/>
    </location>
</feature>
<evidence type="ECO:0000256" key="2">
    <source>
        <dbReference type="PROSITE-ProRule" id="PRU00339"/>
    </source>
</evidence>
<gene>
    <name evidence="4" type="ORF">JGI24_01769</name>
</gene>
<dbReference type="AlphaFoldDB" id="A0A656DAT4"/>
<dbReference type="Pfam" id="PF00535">
    <property type="entry name" value="Glycos_transf_2"/>
    <property type="match status" value="1"/>
</dbReference>
<evidence type="ECO:0000259" key="3">
    <source>
        <dbReference type="Pfam" id="PF00535"/>
    </source>
</evidence>
<dbReference type="Pfam" id="PF13181">
    <property type="entry name" value="TPR_8"/>
    <property type="match status" value="3"/>
</dbReference>
<dbReference type="InterPro" id="IPR019734">
    <property type="entry name" value="TPR_rpt"/>
</dbReference>
<organism evidence="4 5">
    <name type="scientific">Kryptobacter tengchongensis</name>
    <dbReference type="NCBI Taxonomy" id="1643429"/>
    <lineage>
        <taxon>Bacteria</taxon>
        <taxon>Pseudomonadati</taxon>
        <taxon>Candidatus Kryptoniota</taxon>
        <taxon>Candidatus Kryptobacter</taxon>
    </lineage>
</organism>
<dbReference type="PANTHER" id="PTHR43630:SF2">
    <property type="entry name" value="GLYCOSYLTRANSFERASE"/>
    <property type="match status" value="1"/>
</dbReference>
<dbReference type="InterPro" id="IPR011990">
    <property type="entry name" value="TPR-like_helical_dom_sf"/>
</dbReference>
<sequence length="507" mass="58202">MPRLSLCMIVKNEESFLPGCLESVKDVVDEIILVDTGSTDKTVEIARSYGAKVFFLEWKNDFSIARNESIKHATGDWILVLDADERLNPGQKEKIRKYLNLSFDGLYVRILNTDKDGKTSIAEYPRLFRKKSGVKFERKIHEQISPSILKVGGKFAKTDITITHLGYAQDDETMRKKYERNLQILLEEFQENPNDAYTCYHIGITKILMQEKEEGIKFLEKAISIPKEISNLGDSLRAQIYNILGRYEIQIGNISQALEYFVKSSKLAPVQVSSYYQAGLVYMRKSNFTLAKNFFEKALKNLHSVLRGKTLDIAFENLFEPEEISFKLGICYFKEGKLNKVKEHLLKFISSEQHYTEFIDFLVEEYKNGNKNAIQLIRYISGVKPSFYIFKVLSGISQVEGDLEMAVNNLKLALQFKDDDEIRYNLGVCLAGLSKFNEAIDVLKWFGTREDSRFFYDAIKLLALLYLGAGEFQNALSCYELMLKHNPTDELIKARINSIAHKLTIPS</sequence>
<proteinExistence type="inferred from homology"/>
<dbReference type="Gene3D" id="3.90.550.10">
    <property type="entry name" value="Spore Coat Polysaccharide Biosynthesis Protein SpsA, Chain A"/>
    <property type="match status" value="1"/>
</dbReference>
<keyword evidence="2" id="KW-0802">TPR repeat</keyword>
<dbReference type="Gene3D" id="1.25.40.10">
    <property type="entry name" value="Tetratricopeptide repeat domain"/>
    <property type="match status" value="2"/>
</dbReference>
<protein>
    <submittedName>
        <fullName evidence="4">Glycosyltransferase involved in cell wall bisynthesis</fullName>
    </submittedName>
</protein>
<evidence type="ECO:0000256" key="1">
    <source>
        <dbReference type="ARBA" id="ARBA00038494"/>
    </source>
</evidence>
<name>A0A656DAT4_KRYT1</name>
<dbReference type="PANTHER" id="PTHR43630">
    <property type="entry name" value="POLY-BETA-1,6-N-ACETYL-D-GLUCOSAMINE SYNTHASE"/>
    <property type="match status" value="1"/>
</dbReference>
<dbReference type="SUPFAM" id="SSF53448">
    <property type="entry name" value="Nucleotide-diphospho-sugar transferases"/>
    <property type="match status" value="1"/>
</dbReference>
<dbReference type="SMART" id="SM00028">
    <property type="entry name" value="TPR"/>
    <property type="match status" value="5"/>
</dbReference>
<evidence type="ECO:0000313" key="5">
    <source>
        <dbReference type="Proteomes" id="UP000243065"/>
    </source>
</evidence>
<dbReference type="RefSeq" id="WP_072150997.1">
    <property type="nucleotide sequence ID" value="NZ_CZVU01000141.1"/>
</dbReference>
<feature type="domain" description="Glycosyltransferase 2-like" evidence="3">
    <location>
        <begin position="5"/>
        <end position="121"/>
    </location>
</feature>
<dbReference type="Proteomes" id="UP000243065">
    <property type="component" value="Unassembled WGS sequence"/>
</dbReference>
<keyword evidence="5" id="KW-1185">Reference proteome</keyword>
<comment type="similarity">
    <text evidence="1">Belongs to the glycosyltransferase 2 family. WaaE/KdtX subfamily.</text>
</comment>
<dbReference type="CDD" id="cd02511">
    <property type="entry name" value="Beta4Glucosyltransferase"/>
    <property type="match status" value="1"/>
</dbReference>
<accession>A0A656DAT4</accession>
<feature type="repeat" description="TPR" evidence="2">
    <location>
        <begin position="238"/>
        <end position="271"/>
    </location>
</feature>
<dbReference type="SUPFAM" id="SSF48452">
    <property type="entry name" value="TPR-like"/>
    <property type="match status" value="2"/>
</dbReference>
<dbReference type="PROSITE" id="PS50005">
    <property type="entry name" value="TPR"/>
    <property type="match status" value="3"/>
</dbReference>
<dbReference type="OrthoDB" id="9815923at2"/>
<keyword evidence="4" id="KW-0808">Transferase</keyword>
<dbReference type="GO" id="GO:0016740">
    <property type="term" value="F:transferase activity"/>
    <property type="evidence" value="ECO:0007669"/>
    <property type="project" value="UniProtKB-KW"/>
</dbReference>
<evidence type="ECO:0000313" key="4">
    <source>
        <dbReference type="EMBL" id="CUT05827.1"/>
    </source>
</evidence>
<dbReference type="EMBL" id="CZVU01000141">
    <property type="protein sequence ID" value="CUT05827.1"/>
    <property type="molecule type" value="Genomic_DNA"/>
</dbReference>
<reference evidence="4 5" key="1">
    <citation type="submission" date="2015-11" db="EMBL/GenBank/DDBJ databases">
        <authorList>
            <person name="Varghese N."/>
        </authorList>
    </citation>
    <scope>NUCLEOTIDE SEQUENCE [LARGE SCALE GENOMIC DNA]</scope>
    <source>
        <strain evidence="4 5">JGI-24</strain>
    </source>
</reference>
<dbReference type="InterPro" id="IPR001173">
    <property type="entry name" value="Glyco_trans_2-like"/>
</dbReference>